<evidence type="ECO:0000313" key="4">
    <source>
        <dbReference type="Proteomes" id="UP001265700"/>
    </source>
</evidence>
<keyword evidence="4" id="KW-1185">Reference proteome</keyword>
<evidence type="ECO:0000259" key="2">
    <source>
        <dbReference type="Pfam" id="PF03061"/>
    </source>
</evidence>
<evidence type="ECO:0000256" key="1">
    <source>
        <dbReference type="ARBA" id="ARBA00022801"/>
    </source>
</evidence>
<dbReference type="PANTHER" id="PTHR42856:SF1">
    <property type="entry name" value="ACYL-COENZYME A THIOESTERASE PAAI"/>
    <property type="match status" value="1"/>
</dbReference>
<dbReference type="NCBIfam" id="TIGR00369">
    <property type="entry name" value="unchar_dom_1"/>
    <property type="match status" value="1"/>
</dbReference>
<dbReference type="InterPro" id="IPR011973">
    <property type="entry name" value="PaaD"/>
</dbReference>
<dbReference type="InterPro" id="IPR029069">
    <property type="entry name" value="HotDog_dom_sf"/>
</dbReference>
<gene>
    <name evidence="3" type="ORF">J2W49_002208</name>
</gene>
<sequence length="146" mass="15711">MTPQDRATRVGETMFSADVAARETMGIELVSVAPGRAVMRMAVQPLHLNGHQICHGGFIFTLADTTFAYACNSYNKNAVAAGCSIEFLKPGHQGDVLTCEGLEQTLQGRHGIYDMKVTNQKGEVVAMFRGKSAQIPGHVFPEEVGA</sequence>
<dbReference type="Pfam" id="PF03061">
    <property type="entry name" value="4HBT"/>
    <property type="match status" value="1"/>
</dbReference>
<feature type="domain" description="Thioesterase" evidence="2">
    <location>
        <begin position="51"/>
        <end position="126"/>
    </location>
</feature>
<reference evidence="3 4" key="1">
    <citation type="submission" date="2023-07" db="EMBL/GenBank/DDBJ databases">
        <title>Sorghum-associated microbial communities from plants grown in Nebraska, USA.</title>
        <authorList>
            <person name="Schachtman D."/>
        </authorList>
    </citation>
    <scope>NUCLEOTIDE SEQUENCE [LARGE SCALE GENOMIC DNA]</scope>
    <source>
        <strain evidence="3 4">4249</strain>
    </source>
</reference>
<dbReference type="SUPFAM" id="SSF54637">
    <property type="entry name" value="Thioesterase/thiol ester dehydrase-isomerase"/>
    <property type="match status" value="1"/>
</dbReference>
<dbReference type="InterPro" id="IPR006683">
    <property type="entry name" value="Thioestr_dom"/>
</dbReference>
<name>A0ABU1WLR9_9BURK</name>
<comment type="caution">
    <text evidence="3">The sequence shown here is derived from an EMBL/GenBank/DDBJ whole genome shotgun (WGS) entry which is preliminary data.</text>
</comment>
<dbReference type="EC" id="3.1.2.-" evidence="3"/>
<dbReference type="Gene3D" id="3.10.129.10">
    <property type="entry name" value="Hotdog Thioesterase"/>
    <property type="match status" value="1"/>
</dbReference>
<dbReference type="GO" id="GO:0016787">
    <property type="term" value="F:hydrolase activity"/>
    <property type="evidence" value="ECO:0007669"/>
    <property type="project" value="UniProtKB-KW"/>
</dbReference>
<dbReference type="PANTHER" id="PTHR42856">
    <property type="entry name" value="ACYL-COENZYME A THIOESTERASE PAAI"/>
    <property type="match status" value="1"/>
</dbReference>
<keyword evidence="1 3" id="KW-0378">Hydrolase</keyword>
<organism evidence="3 4">
    <name type="scientific">Hydrogenophaga palleronii</name>
    <dbReference type="NCBI Taxonomy" id="65655"/>
    <lineage>
        <taxon>Bacteria</taxon>
        <taxon>Pseudomonadati</taxon>
        <taxon>Pseudomonadota</taxon>
        <taxon>Betaproteobacteria</taxon>
        <taxon>Burkholderiales</taxon>
        <taxon>Comamonadaceae</taxon>
        <taxon>Hydrogenophaga</taxon>
    </lineage>
</organism>
<dbReference type="EMBL" id="JAVDWU010000004">
    <property type="protein sequence ID" value="MDR7150250.1"/>
    <property type="molecule type" value="Genomic_DNA"/>
</dbReference>
<evidence type="ECO:0000313" key="3">
    <source>
        <dbReference type="EMBL" id="MDR7150250.1"/>
    </source>
</evidence>
<proteinExistence type="predicted"/>
<protein>
    <submittedName>
        <fullName evidence="3">Acyl-CoA thioesterase</fullName>
        <ecNumber evidence="3">3.1.2.-</ecNumber>
    </submittedName>
</protein>
<accession>A0ABU1WLR9</accession>
<dbReference type="InterPro" id="IPR052723">
    <property type="entry name" value="Acyl-CoA_thioesterase_PaaI"/>
</dbReference>
<dbReference type="CDD" id="cd03443">
    <property type="entry name" value="PaaI_thioesterase"/>
    <property type="match status" value="1"/>
</dbReference>
<dbReference type="Proteomes" id="UP001265700">
    <property type="component" value="Unassembled WGS sequence"/>
</dbReference>
<dbReference type="InterPro" id="IPR003736">
    <property type="entry name" value="PAAI_dom"/>
</dbReference>
<dbReference type="NCBIfam" id="TIGR02286">
    <property type="entry name" value="PaaD"/>
    <property type="match status" value="1"/>
</dbReference>